<organism evidence="1">
    <name type="scientific">Rhizophora mucronata</name>
    <name type="common">Asiatic mangrove</name>
    <dbReference type="NCBI Taxonomy" id="61149"/>
    <lineage>
        <taxon>Eukaryota</taxon>
        <taxon>Viridiplantae</taxon>
        <taxon>Streptophyta</taxon>
        <taxon>Embryophyta</taxon>
        <taxon>Tracheophyta</taxon>
        <taxon>Spermatophyta</taxon>
        <taxon>Magnoliopsida</taxon>
        <taxon>eudicotyledons</taxon>
        <taxon>Gunneridae</taxon>
        <taxon>Pentapetalae</taxon>
        <taxon>rosids</taxon>
        <taxon>fabids</taxon>
        <taxon>Malpighiales</taxon>
        <taxon>Rhizophoraceae</taxon>
        <taxon>Rhizophora</taxon>
    </lineage>
</organism>
<proteinExistence type="predicted"/>
<protein>
    <submittedName>
        <fullName evidence="1">Uncharacterized protein</fullName>
    </submittedName>
</protein>
<evidence type="ECO:0000313" key="1">
    <source>
        <dbReference type="EMBL" id="MBX39458.1"/>
    </source>
</evidence>
<dbReference type="EMBL" id="GGEC01058974">
    <property type="protein sequence ID" value="MBX39458.1"/>
    <property type="molecule type" value="Transcribed_RNA"/>
</dbReference>
<accession>A0A2P2NAF7</accession>
<reference evidence="1" key="1">
    <citation type="submission" date="2018-02" db="EMBL/GenBank/DDBJ databases">
        <title>Rhizophora mucronata_Transcriptome.</title>
        <authorList>
            <person name="Meera S.P."/>
            <person name="Sreeshan A."/>
            <person name="Augustine A."/>
        </authorList>
    </citation>
    <scope>NUCLEOTIDE SEQUENCE</scope>
    <source>
        <tissue evidence="1">Leaf</tissue>
    </source>
</reference>
<name>A0A2P2NAF7_RHIMU</name>
<sequence>MPKNNSTS</sequence>